<dbReference type="Gene3D" id="3.40.50.300">
    <property type="entry name" value="P-loop containing nucleotide triphosphate hydrolases"/>
    <property type="match status" value="1"/>
</dbReference>
<dbReference type="Pfam" id="PF02463">
    <property type="entry name" value="SMC_N"/>
    <property type="match status" value="1"/>
</dbReference>
<evidence type="ECO:0000259" key="11">
    <source>
        <dbReference type="SMART" id="SM00382"/>
    </source>
</evidence>
<dbReference type="AlphaFoldDB" id="V4RI75"/>
<dbReference type="InterPro" id="IPR003593">
    <property type="entry name" value="AAA+_ATPase"/>
</dbReference>
<dbReference type="PATRIC" id="fig|631454.5.peg.1156"/>
<evidence type="ECO:0000256" key="4">
    <source>
        <dbReference type="ARBA" id="ARBA00022490"/>
    </source>
</evidence>
<comment type="similarity">
    <text evidence="2 9 10">Belongs to the RecF family.</text>
</comment>
<reference evidence="12 13" key="1">
    <citation type="journal article" date="2014" name="Genome Announc.">
        <title>Draft Genome Sequence of Lutibaculum baratangense Strain AMV1T, Isolated from a Mud Volcano in Andamans, India.</title>
        <authorList>
            <person name="Singh A."/>
            <person name="Sreenivas A."/>
            <person name="Sathyanarayana Reddy G."/>
            <person name="Pinnaka A.K."/>
            <person name="Shivaji S."/>
        </authorList>
    </citation>
    <scope>NUCLEOTIDE SEQUENCE [LARGE SCALE GENOMIC DNA]</scope>
    <source>
        <strain evidence="12 13">AMV1</strain>
    </source>
</reference>
<dbReference type="Gene3D" id="1.20.1050.90">
    <property type="entry name" value="RecF/RecN/SMC, N-terminal domain"/>
    <property type="match status" value="1"/>
</dbReference>
<protein>
    <recommendedName>
        <fullName evidence="3 9">DNA replication and repair protein RecF</fullName>
    </recommendedName>
</protein>
<dbReference type="PANTHER" id="PTHR32182">
    <property type="entry name" value="DNA REPLICATION AND REPAIR PROTEIN RECF"/>
    <property type="match status" value="1"/>
</dbReference>
<accession>V4RI75</accession>
<evidence type="ECO:0000313" key="12">
    <source>
        <dbReference type="EMBL" id="ESR25836.1"/>
    </source>
</evidence>
<dbReference type="SUPFAM" id="SSF52540">
    <property type="entry name" value="P-loop containing nucleoside triphosphate hydrolases"/>
    <property type="match status" value="1"/>
</dbReference>
<dbReference type="EMBL" id="AWXZ01000017">
    <property type="protein sequence ID" value="ESR25836.1"/>
    <property type="molecule type" value="Genomic_DNA"/>
</dbReference>
<feature type="binding site" evidence="9">
    <location>
        <begin position="49"/>
        <end position="56"/>
    </location>
    <ligand>
        <name>ATP</name>
        <dbReference type="ChEBI" id="CHEBI:30616"/>
    </ligand>
</feature>
<feature type="domain" description="AAA+ ATPase" evidence="11">
    <location>
        <begin position="41"/>
        <end position="382"/>
    </location>
</feature>
<dbReference type="PROSITE" id="PS00618">
    <property type="entry name" value="RECF_2"/>
    <property type="match status" value="1"/>
</dbReference>
<dbReference type="Proteomes" id="UP000017819">
    <property type="component" value="Unassembled WGS sequence"/>
</dbReference>
<dbReference type="GO" id="GO:0003697">
    <property type="term" value="F:single-stranded DNA binding"/>
    <property type="evidence" value="ECO:0007669"/>
    <property type="project" value="UniProtKB-UniRule"/>
</dbReference>
<comment type="caution">
    <text evidence="12">The sequence shown here is derived from an EMBL/GenBank/DDBJ whole genome shotgun (WGS) entry which is preliminary data.</text>
</comment>
<dbReference type="SMART" id="SM00382">
    <property type="entry name" value="AAA"/>
    <property type="match status" value="1"/>
</dbReference>
<evidence type="ECO:0000256" key="2">
    <source>
        <dbReference type="ARBA" id="ARBA00008016"/>
    </source>
</evidence>
<proteinExistence type="inferred from homology"/>
<dbReference type="GO" id="GO:0009432">
    <property type="term" value="P:SOS response"/>
    <property type="evidence" value="ECO:0007669"/>
    <property type="project" value="UniProtKB-UniRule"/>
</dbReference>
<dbReference type="GO" id="GO:0006260">
    <property type="term" value="P:DNA replication"/>
    <property type="evidence" value="ECO:0007669"/>
    <property type="project" value="UniProtKB-UniRule"/>
</dbReference>
<keyword evidence="8 9" id="KW-0238">DNA-binding</keyword>
<comment type="subcellular location">
    <subcellularLocation>
        <location evidence="1 9 10">Cytoplasm</location>
    </subcellularLocation>
</comment>
<dbReference type="GO" id="GO:0000731">
    <property type="term" value="P:DNA synthesis involved in DNA repair"/>
    <property type="evidence" value="ECO:0007669"/>
    <property type="project" value="TreeGrafter"/>
</dbReference>
<dbReference type="STRING" id="631454.N177_1171"/>
<dbReference type="HAMAP" id="MF_00365">
    <property type="entry name" value="RecF"/>
    <property type="match status" value="1"/>
</dbReference>
<comment type="function">
    <text evidence="9 10">The RecF protein is involved in DNA metabolism; it is required for DNA replication and normal SOS inducibility. RecF binds preferentially to single-stranded, linear DNA. It also seems to bind ATP.</text>
</comment>
<dbReference type="NCBIfam" id="TIGR00611">
    <property type="entry name" value="recf"/>
    <property type="match status" value="1"/>
</dbReference>
<dbReference type="InterPro" id="IPR018078">
    <property type="entry name" value="DNA-binding_RecF_CS"/>
</dbReference>
<evidence type="ECO:0000256" key="8">
    <source>
        <dbReference type="ARBA" id="ARBA00023125"/>
    </source>
</evidence>
<keyword evidence="5 9" id="KW-0235">DNA replication</keyword>
<evidence type="ECO:0000256" key="7">
    <source>
        <dbReference type="ARBA" id="ARBA00022840"/>
    </source>
</evidence>
<dbReference type="OrthoDB" id="9803889at2"/>
<keyword evidence="4 9" id="KW-0963">Cytoplasm</keyword>
<evidence type="ECO:0000256" key="3">
    <source>
        <dbReference type="ARBA" id="ARBA00020170"/>
    </source>
</evidence>
<dbReference type="RefSeq" id="WP_023431316.1">
    <property type="nucleotide sequence ID" value="NZ_AWXZ01000017.1"/>
</dbReference>
<dbReference type="PANTHER" id="PTHR32182:SF0">
    <property type="entry name" value="DNA REPLICATION AND REPAIR PROTEIN RECF"/>
    <property type="match status" value="1"/>
</dbReference>
<keyword evidence="9 10" id="KW-0227">DNA damage</keyword>
<evidence type="ECO:0000256" key="6">
    <source>
        <dbReference type="ARBA" id="ARBA00022741"/>
    </source>
</evidence>
<evidence type="ECO:0000313" key="13">
    <source>
        <dbReference type="Proteomes" id="UP000017819"/>
    </source>
</evidence>
<dbReference type="GO" id="GO:0005737">
    <property type="term" value="C:cytoplasm"/>
    <property type="evidence" value="ECO:0007669"/>
    <property type="project" value="UniProtKB-SubCell"/>
</dbReference>
<keyword evidence="9 10" id="KW-0742">SOS response</keyword>
<dbReference type="InterPro" id="IPR001238">
    <property type="entry name" value="DNA-binding_RecF"/>
</dbReference>
<keyword evidence="9 10" id="KW-0234">DNA repair</keyword>
<dbReference type="GO" id="GO:0005524">
    <property type="term" value="F:ATP binding"/>
    <property type="evidence" value="ECO:0007669"/>
    <property type="project" value="UniProtKB-UniRule"/>
</dbReference>
<dbReference type="InterPro" id="IPR042174">
    <property type="entry name" value="RecF_2"/>
</dbReference>
<keyword evidence="7 9" id="KW-0067">ATP-binding</keyword>
<keyword evidence="6 9" id="KW-0547">Nucleotide-binding</keyword>
<organism evidence="12 13">
    <name type="scientific">Lutibaculum baratangense AMV1</name>
    <dbReference type="NCBI Taxonomy" id="631454"/>
    <lineage>
        <taxon>Bacteria</taxon>
        <taxon>Pseudomonadati</taxon>
        <taxon>Pseudomonadota</taxon>
        <taxon>Alphaproteobacteria</taxon>
        <taxon>Hyphomicrobiales</taxon>
        <taxon>Tepidamorphaceae</taxon>
        <taxon>Lutibaculum</taxon>
    </lineage>
</organism>
<dbReference type="InterPro" id="IPR027417">
    <property type="entry name" value="P-loop_NTPase"/>
</dbReference>
<dbReference type="GO" id="GO:0006302">
    <property type="term" value="P:double-strand break repair"/>
    <property type="evidence" value="ECO:0007669"/>
    <property type="project" value="TreeGrafter"/>
</dbReference>
<evidence type="ECO:0000256" key="5">
    <source>
        <dbReference type="ARBA" id="ARBA00022705"/>
    </source>
</evidence>
<keyword evidence="13" id="KW-1185">Reference proteome</keyword>
<gene>
    <name evidence="9" type="primary">recF</name>
    <name evidence="12" type="ORF">N177_1171</name>
</gene>
<evidence type="ECO:0000256" key="1">
    <source>
        <dbReference type="ARBA" id="ARBA00004496"/>
    </source>
</evidence>
<dbReference type="PROSITE" id="PS00617">
    <property type="entry name" value="RECF_1"/>
    <property type="match status" value="1"/>
</dbReference>
<evidence type="ECO:0000256" key="10">
    <source>
        <dbReference type="RuleBase" id="RU000578"/>
    </source>
</evidence>
<sequence>MSVLEQRTAGAAASARPRRIAIGRLSLSDFRNYAALRLDFAPGPVVLTGANGAGKTNLLEAVSYLVPGRGLRGAPLERVCRVGQERWAVAARVEWPDGEAQVGTGYKLGEAGRSVRIDHASVRSTAALGEVVRALWLTPAMDGLFTGSPSDRRRFLDRLVLTADPAHAARVGEFEKAMRQRNRLLETRVGDTRWLDGVEAQMAASAVAVAATRAAVVGRLKAYLAERAGGVFPEPEVALQGTLETEVALSPAIEVEEAYGRRLREARRADAAAGRTLEGPHRTDLEVTHKARGMPAALCSTGEQKALLIALVLAQARHVAAATDMTAPILLLDEVAAHLDDIRRAALFSEIRALGAQAFMTGTDRALFADVVDEAQCFEVVSGGLEEG</sequence>
<evidence type="ECO:0000256" key="9">
    <source>
        <dbReference type="HAMAP-Rule" id="MF_00365"/>
    </source>
</evidence>
<dbReference type="InterPro" id="IPR003395">
    <property type="entry name" value="RecF/RecN/SMC_N"/>
</dbReference>
<dbReference type="eggNOG" id="COG1195">
    <property type="taxonomic scope" value="Bacteria"/>
</dbReference>
<name>V4RI75_9HYPH</name>